<protein>
    <submittedName>
        <fullName evidence="1">Uncharacterized protein</fullName>
    </submittedName>
</protein>
<proteinExistence type="predicted"/>
<dbReference type="EMBL" id="BMIP01000005">
    <property type="protein sequence ID" value="GGD74035.1"/>
    <property type="molecule type" value="Genomic_DNA"/>
</dbReference>
<evidence type="ECO:0000313" key="2">
    <source>
        <dbReference type="Proteomes" id="UP000612349"/>
    </source>
</evidence>
<organism evidence="1 2">
    <name type="scientific">Croceicoccus mobilis</name>
    <dbReference type="NCBI Taxonomy" id="1703339"/>
    <lineage>
        <taxon>Bacteria</taxon>
        <taxon>Pseudomonadati</taxon>
        <taxon>Pseudomonadota</taxon>
        <taxon>Alphaproteobacteria</taxon>
        <taxon>Sphingomonadales</taxon>
        <taxon>Erythrobacteraceae</taxon>
        <taxon>Croceicoccus</taxon>
    </lineage>
</organism>
<dbReference type="Proteomes" id="UP000612349">
    <property type="component" value="Unassembled WGS sequence"/>
</dbReference>
<gene>
    <name evidence="1" type="ORF">GCM10010990_24580</name>
</gene>
<keyword evidence="2" id="KW-1185">Reference proteome</keyword>
<accession>A0A916Z519</accession>
<comment type="caution">
    <text evidence="1">The sequence shown here is derived from an EMBL/GenBank/DDBJ whole genome shotgun (WGS) entry which is preliminary data.</text>
</comment>
<reference evidence="1" key="2">
    <citation type="submission" date="2020-09" db="EMBL/GenBank/DDBJ databases">
        <authorList>
            <person name="Sun Q."/>
            <person name="Zhou Y."/>
        </authorList>
    </citation>
    <scope>NUCLEOTIDE SEQUENCE</scope>
    <source>
        <strain evidence="1">CGMCC 1.15360</strain>
    </source>
</reference>
<dbReference type="RefSeq" id="WP_066777053.1">
    <property type="nucleotide sequence ID" value="NZ_BMIP01000005.1"/>
</dbReference>
<evidence type="ECO:0000313" key="1">
    <source>
        <dbReference type="EMBL" id="GGD74035.1"/>
    </source>
</evidence>
<dbReference type="AlphaFoldDB" id="A0A916Z519"/>
<name>A0A916Z519_9SPHN</name>
<sequence>MAGGKITERGTEISCEGVHFSVQTGEHRYIVLGLQTPHLAVAQSLSPRMSRELAAALIRQADATEKAAVAA</sequence>
<reference evidence="1" key="1">
    <citation type="journal article" date="2014" name="Int. J. Syst. Evol. Microbiol.">
        <title>Complete genome sequence of Corynebacterium casei LMG S-19264T (=DSM 44701T), isolated from a smear-ripened cheese.</title>
        <authorList>
            <consortium name="US DOE Joint Genome Institute (JGI-PGF)"/>
            <person name="Walter F."/>
            <person name="Albersmeier A."/>
            <person name="Kalinowski J."/>
            <person name="Ruckert C."/>
        </authorList>
    </citation>
    <scope>NUCLEOTIDE SEQUENCE</scope>
    <source>
        <strain evidence="1">CGMCC 1.15360</strain>
    </source>
</reference>